<dbReference type="EMBL" id="ML220112">
    <property type="protein sequence ID" value="TGZ85366.1"/>
    <property type="molecule type" value="Genomic_DNA"/>
</dbReference>
<sequence>MPQADRTSPPPAVDLPSEVAAEIAGYLRSSLFAPLATNVSRLRAECGASMENQKDILQDAQSQISNIIEPIAEELIPIAEELEDVYAQIDLLEALLARTGANIKQMTTKVERTEAAVRRETRALDDGKPLQMWKEYEPTTNMFKASDYVENGRLKGRKHLQSGSPTPCV</sequence>
<gene>
    <name evidence="1" type="ORF">EX30DRAFT_21906</name>
</gene>
<organism evidence="1 2">
    <name type="scientific">Ascodesmis nigricans</name>
    <dbReference type="NCBI Taxonomy" id="341454"/>
    <lineage>
        <taxon>Eukaryota</taxon>
        <taxon>Fungi</taxon>
        <taxon>Dikarya</taxon>
        <taxon>Ascomycota</taxon>
        <taxon>Pezizomycotina</taxon>
        <taxon>Pezizomycetes</taxon>
        <taxon>Pezizales</taxon>
        <taxon>Ascodesmidaceae</taxon>
        <taxon>Ascodesmis</taxon>
    </lineage>
</organism>
<reference evidence="1 2" key="1">
    <citation type="submission" date="2019-04" db="EMBL/GenBank/DDBJ databases">
        <title>Comparative genomics and transcriptomics to analyze fruiting body development in filamentous ascomycetes.</title>
        <authorList>
            <consortium name="DOE Joint Genome Institute"/>
            <person name="Lutkenhaus R."/>
            <person name="Traeger S."/>
            <person name="Breuer J."/>
            <person name="Kuo A."/>
            <person name="Lipzen A."/>
            <person name="Pangilinan J."/>
            <person name="Dilworth D."/>
            <person name="Sandor L."/>
            <person name="Poggeler S."/>
            <person name="Barry K."/>
            <person name="Grigoriev I.V."/>
            <person name="Nowrousian M."/>
        </authorList>
    </citation>
    <scope>NUCLEOTIDE SEQUENCE [LARGE SCALE GENOMIC DNA]</scope>
    <source>
        <strain evidence="1 2">CBS 389.68</strain>
    </source>
</reference>
<proteinExistence type="predicted"/>
<dbReference type="Proteomes" id="UP000298138">
    <property type="component" value="Unassembled WGS sequence"/>
</dbReference>
<dbReference type="OrthoDB" id="5363319at2759"/>
<protein>
    <submittedName>
        <fullName evidence="1">Uncharacterized protein</fullName>
    </submittedName>
</protein>
<evidence type="ECO:0000313" key="1">
    <source>
        <dbReference type="EMBL" id="TGZ85366.1"/>
    </source>
</evidence>
<accession>A0A4S2N821</accession>
<dbReference type="InParanoid" id="A0A4S2N821"/>
<dbReference type="AlphaFoldDB" id="A0A4S2N821"/>
<name>A0A4S2N821_9PEZI</name>
<evidence type="ECO:0000313" key="2">
    <source>
        <dbReference type="Proteomes" id="UP000298138"/>
    </source>
</evidence>
<keyword evidence="2" id="KW-1185">Reference proteome</keyword>